<evidence type="ECO:0000313" key="1">
    <source>
        <dbReference type="EMBL" id="KJZ76886.1"/>
    </source>
</evidence>
<organism evidence="1 2">
    <name type="scientific">Hirsutella minnesotensis 3608</name>
    <dbReference type="NCBI Taxonomy" id="1043627"/>
    <lineage>
        <taxon>Eukaryota</taxon>
        <taxon>Fungi</taxon>
        <taxon>Dikarya</taxon>
        <taxon>Ascomycota</taxon>
        <taxon>Pezizomycotina</taxon>
        <taxon>Sordariomycetes</taxon>
        <taxon>Hypocreomycetidae</taxon>
        <taxon>Hypocreales</taxon>
        <taxon>Ophiocordycipitaceae</taxon>
        <taxon>Hirsutella</taxon>
    </lineage>
</organism>
<proteinExistence type="predicted"/>
<evidence type="ECO:0000313" key="2">
    <source>
        <dbReference type="Proteomes" id="UP000054481"/>
    </source>
</evidence>
<keyword evidence="2" id="KW-1185">Reference proteome</keyword>
<name>A0A0F7ZM18_9HYPO</name>
<sequence>MALAQNPTEWLRQCLKGYADDSSKQLKTQDDCYAFKKWCQAILDQWSKDVGKVENLSVTSQEIAATFQEYAITTVLTKVKRMPTDHDSGGSKESAVVGYMLWMLKAMRDEFDRWLPSGITAMGSMEIESSGNTANDKPADGGLSKAGAMAGPGMHAPSMGLSMGMGMGMKGGPVGGSPGVDKEAICKEALAETLGTTLSRWVGTAEDIASLTKGISAGTMSEWATEALKILSNDSLTALATRDGESMAHYLTRTSERMKHIDEKGSDPEKPFKNWIIAKLKTMETTADVATVTAQWMQNGSSPEGSPYKAWIALENLNSDMGKVCDEVTETNVSDFLEIHYQAMSRGFDKWLGEYRDFLREIRKSFQAKESFRKNYAKWNYSVEWSTPRDDKIADYKKSLIEGSAALEKLQTKTVEGFKQGKKNGVVTDDQVSSVSSMFEKTKPLIQEAIDAVEGKK</sequence>
<accession>A0A0F7ZM18</accession>
<dbReference type="AlphaFoldDB" id="A0A0F7ZM18"/>
<dbReference type="Proteomes" id="UP000054481">
    <property type="component" value="Unassembled WGS sequence"/>
</dbReference>
<reference evidence="1 2" key="1">
    <citation type="journal article" date="2014" name="Genome Biol. Evol.">
        <title>Comparative genomics and transcriptomics analyses reveal divergent lifestyle features of nematode endoparasitic fungus Hirsutella minnesotensis.</title>
        <authorList>
            <person name="Lai Y."/>
            <person name="Liu K."/>
            <person name="Zhang X."/>
            <person name="Zhang X."/>
            <person name="Li K."/>
            <person name="Wang N."/>
            <person name="Shu C."/>
            <person name="Wu Y."/>
            <person name="Wang C."/>
            <person name="Bushley K.E."/>
            <person name="Xiang M."/>
            <person name="Liu X."/>
        </authorList>
    </citation>
    <scope>NUCLEOTIDE SEQUENCE [LARGE SCALE GENOMIC DNA]</scope>
    <source>
        <strain evidence="1 2">3608</strain>
    </source>
</reference>
<gene>
    <name evidence="1" type="ORF">HIM_03763</name>
</gene>
<protein>
    <submittedName>
        <fullName evidence="1">Uncharacterized protein</fullName>
    </submittedName>
</protein>
<dbReference type="EMBL" id="KQ030509">
    <property type="protein sequence ID" value="KJZ76886.1"/>
    <property type="molecule type" value="Genomic_DNA"/>
</dbReference>